<dbReference type="EMBL" id="CP019239">
    <property type="protein sequence ID" value="APW43390.1"/>
    <property type="molecule type" value="Genomic_DNA"/>
</dbReference>
<dbReference type="CDD" id="cd07377">
    <property type="entry name" value="WHTH_GntR"/>
    <property type="match status" value="1"/>
</dbReference>
<dbReference type="AlphaFoldDB" id="A0A1P8KBK9"/>
<dbReference type="Gene3D" id="1.10.10.10">
    <property type="entry name" value="Winged helix-like DNA-binding domain superfamily/Winged helix DNA-binding domain"/>
    <property type="match status" value="1"/>
</dbReference>
<keyword evidence="6" id="KW-1185">Reference proteome</keyword>
<evidence type="ECO:0000313" key="5">
    <source>
        <dbReference type="EMBL" id="APW43390.1"/>
    </source>
</evidence>
<dbReference type="InterPro" id="IPR036388">
    <property type="entry name" value="WH-like_DNA-bd_sf"/>
</dbReference>
<dbReference type="InterPro" id="IPR011711">
    <property type="entry name" value="GntR_C"/>
</dbReference>
<proteinExistence type="predicted"/>
<dbReference type="KEGG" id="rsb:RS694_13190"/>
<keyword evidence="3" id="KW-0804">Transcription</keyword>
<organism evidence="5 6">
    <name type="scientific">Rhodoferax saidenbachensis</name>
    <dbReference type="NCBI Taxonomy" id="1484693"/>
    <lineage>
        <taxon>Bacteria</taxon>
        <taxon>Pseudomonadati</taxon>
        <taxon>Pseudomonadota</taxon>
        <taxon>Betaproteobacteria</taxon>
        <taxon>Burkholderiales</taxon>
        <taxon>Comamonadaceae</taxon>
        <taxon>Rhodoferax</taxon>
    </lineage>
</organism>
<dbReference type="RefSeq" id="WP_029707199.1">
    <property type="nucleotide sequence ID" value="NZ_CP019239.1"/>
</dbReference>
<dbReference type="GO" id="GO:0003677">
    <property type="term" value="F:DNA binding"/>
    <property type="evidence" value="ECO:0007669"/>
    <property type="project" value="UniProtKB-KW"/>
</dbReference>
<dbReference type="InterPro" id="IPR036390">
    <property type="entry name" value="WH_DNA-bd_sf"/>
</dbReference>
<dbReference type="Pfam" id="PF07729">
    <property type="entry name" value="FCD"/>
    <property type="match status" value="1"/>
</dbReference>
<evidence type="ECO:0000256" key="3">
    <source>
        <dbReference type="ARBA" id="ARBA00023163"/>
    </source>
</evidence>
<dbReference type="Gene3D" id="1.20.120.530">
    <property type="entry name" value="GntR ligand-binding domain-like"/>
    <property type="match status" value="1"/>
</dbReference>
<dbReference type="Pfam" id="PF00392">
    <property type="entry name" value="GntR"/>
    <property type="match status" value="1"/>
</dbReference>
<dbReference type="PANTHER" id="PTHR43537">
    <property type="entry name" value="TRANSCRIPTIONAL REGULATOR, GNTR FAMILY"/>
    <property type="match status" value="1"/>
</dbReference>
<accession>A0A1P8KBK9</accession>
<dbReference type="SMART" id="SM00345">
    <property type="entry name" value="HTH_GNTR"/>
    <property type="match status" value="1"/>
</dbReference>
<reference evidence="5 6" key="1">
    <citation type="submission" date="2017-01" db="EMBL/GenBank/DDBJ databases">
        <authorList>
            <person name="Mah S.A."/>
            <person name="Swanson W.J."/>
            <person name="Moy G.W."/>
            <person name="Vacquier V.D."/>
        </authorList>
    </citation>
    <scope>NUCLEOTIDE SEQUENCE [LARGE SCALE GENOMIC DNA]</scope>
    <source>
        <strain evidence="5 6">DSM 22694</strain>
    </source>
</reference>
<gene>
    <name evidence="5" type="ORF">RS694_13190</name>
</gene>
<evidence type="ECO:0000256" key="2">
    <source>
        <dbReference type="ARBA" id="ARBA00023125"/>
    </source>
</evidence>
<feature type="domain" description="HTH gntR-type" evidence="4">
    <location>
        <begin position="17"/>
        <end position="87"/>
    </location>
</feature>
<dbReference type="SUPFAM" id="SSF48008">
    <property type="entry name" value="GntR ligand-binding domain-like"/>
    <property type="match status" value="1"/>
</dbReference>
<dbReference type="InterPro" id="IPR000524">
    <property type="entry name" value="Tscrpt_reg_HTH_GntR"/>
</dbReference>
<dbReference type="PRINTS" id="PR00035">
    <property type="entry name" value="HTHGNTR"/>
</dbReference>
<dbReference type="Proteomes" id="UP000186110">
    <property type="component" value="Chromosome"/>
</dbReference>
<evidence type="ECO:0000256" key="1">
    <source>
        <dbReference type="ARBA" id="ARBA00023015"/>
    </source>
</evidence>
<dbReference type="InterPro" id="IPR008920">
    <property type="entry name" value="TF_FadR/GntR_C"/>
</dbReference>
<evidence type="ECO:0000259" key="4">
    <source>
        <dbReference type="PROSITE" id="PS50949"/>
    </source>
</evidence>
<name>A0A1P8KBK9_9BURK</name>
<dbReference type="STRING" id="1484693.RS694_13190"/>
<dbReference type="PROSITE" id="PS50949">
    <property type="entry name" value="HTH_GNTR"/>
    <property type="match status" value="1"/>
</dbReference>
<dbReference type="PANTHER" id="PTHR43537:SF5">
    <property type="entry name" value="UXU OPERON TRANSCRIPTIONAL REGULATOR"/>
    <property type="match status" value="1"/>
</dbReference>
<keyword evidence="1" id="KW-0805">Transcription regulation</keyword>
<dbReference type="SUPFAM" id="SSF46785">
    <property type="entry name" value="Winged helix' DNA-binding domain"/>
    <property type="match status" value="1"/>
</dbReference>
<dbReference type="SMART" id="SM00895">
    <property type="entry name" value="FCD"/>
    <property type="match status" value="1"/>
</dbReference>
<dbReference type="GO" id="GO:0003700">
    <property type="term" value="F:DNA-binding transcription factor activity"/>
    <property type="evidence" value="ECO:0007669"/>
    <property type="project" value="InterPro"/>
</dbReference>
<keyword evidence="2" id="KW-0238">DNA-binding</keyword>
<sequence>MARIKPTRFEFQPVQLVRPCEIVAYRITEAISAGDVRVGERLPSEQDFSAQLGVSRPTLREAIKLLVQAGIVEVVPGSSGGIFVTSEQIPSDLSGVPLLDLPLDELENTLEARRLFEPHIARLAAMYGTPSDFERMRSAVNLSAETVKRFRGRKITNEGAQLMTLASTRFNVAVARATQNPMLVKMMDVMLRRIEMVRMLALRELPDISVSTQTLASSLTAIESGDPQQIDQATADRIGVLEAAWERATGKRLRRRALTQVAGAKSNILGAAPAPRKAAGKKAS</sequence>
<evidence type="ECO:0000313" key="6">
    <source>
        <dbReference type="Proteomes" id="UP000186110"/>
    </source>
</evidence>
<protein>
    <recommendedName>
        <fullName evidence="4">HTH gntR-type domain-containing protein</fullName>
    </recommendedName>
</protein>
<dbReference type="eggNOG" id="COG2186">
    <property type="taxonomic scope" value="Bacteria"/>
</dbReference>